<dbReference type="GO" id="GO:0005737">
    <property type="term" value="C:cytoplasm"/>
    <property type="evidence" value="ECO:0007669"/>
    <property type="project" value="UniProtKB-SubCell"/>
</dbReference>
<dbReference type="FunFam" id="3.40.640.10:FF:000004">
    <property type="entry name" value="Acetylornithine aminotransferase"/>
    <property type="match status" value="1"/>
</dbReference>
<dbReference type="GO" id="GO:0004015">
    <property type="term" value="F:adenosylmethionine-8-amino-7-oxononanoate transaminase activity"/>
    <property type="evidence" value="ECO:0007669"/>
    <property type="project" value="UniProtKB-UniRule"/>
</dbReference>
<dbReference type="InterPro" id="IPR005814">
    <property type="entry name" value="Aminotrans_3"/>
</dbReference>
<feature type="binding site" evidence="9">
    <location>
        <begin position="304"/>
        <end position="305"/>
    </location>
    <ligand>
        <name>pyridoxal 5'-phosphate</name>
        <dbReference type="ChEBI" id="CHEBI:597326"/>
    </ligand>
</feature>
<proteinExistence type="inferred from homology"/>
<dbReference type="GO" id="GO:0030170">
    <property type="term" value="F:pyridoxal phosphate binding"/>
    <property type="evidence" value="ECO:0007669"/>
    <property type="project" value="UniProtKB-UniRule"/>
</dbReference>
<evidence type="ECO:0000313" key="10">
    <source>
        <dbReference type="EMBL" id="SCA57314.1"/>
    </source>
</evidence>
<feature type="site" description="Participates in the substrate recognition with KAPA and in a stacking interaction with the adenine ring of SAM" evidence="9">
    <location>
        <position position="18"/>
    </location>
</feature>
<dbReference type="SUPFAM" id="SSF53383">
    <property type="entry name" value="PLP-dependent transferases"/>
    <property type="match status" value="1"/>
</dbReference>
<organism evidence="10 11">
    <name type="scientific">Candidatus Terasakiella magnetica</name>
    <dbReference type="NCBI Taxonomy" id="1867952"/>
    <lineage>
        <taxon>Bacteria</taxon>
        <taxon>Pseudomonadati</taxon>
        <taxon>Pseudomonadota</taxon>
        <taxon>Alphaproteobacteria</taxon>
        <taxon>Rhodospirillales</taxon>
        <taxon>Terasakiellaceae</taxon>
        <taxon>Terasakiella</taxon>
    </lineage>
</organism>
<evidence type="ECO:0000256" key="1">
    <source>
        <dbReference type="ARBA" id="ARBA00001933"/>
    </source>
</evidence>
<evidence type="ECO:0000256" key="9">
    <source>
        <dbReference type="HAMAP-Rule" id="MF_00834"/>
    </source>
</evidence>
<dbReference type="RefSeq" id="WP_069189358.1">
    <property type="nucleotide sequence ID" value="NZ_FLYE01000044.1"/>
</dbReference>
<comment type="pathway">
    <text evidence="2 9">Cofactor biosynthesis; biotin biosynthesis; 7,8-diaminononanoate from 8-amino-7-oxononanoate (SAM route): step 1/1.</text>
</comment>
<sequence length="423" mass="47195">MTAPKWFTDGFPHVWLPYSQMQTAPTPLAAKSTQGCTITLEDGHELVDGIASWWTACHGYNPPHVIEAMKHQLDVMPHVMFGGLNHEPALKLAKRLADLLPGDLNRVFFVDSGSVSVEVAMKMSIQYWINKGVKGRSKFVSFKDGYHGDTLGCMSIADPEEGMHHVFNEVLFEQFVVDVPRSPKQLEEFDAFLAKHKDEIAGVITEPLVQGAGGMKMFSPDVLKNMCETVQKHELLFIVDEIFTGFGRTGTMFAIDQAEIVPDIICLSKALTAGVCPLACAVAQDHIYEAFLSESFDDALQHGPTYMANPLACAAANASLDLFEQEPRLEQVKHIHQKLRNALTPLQSIKGVKDIRILGAIGVVQVWDIKDTNWLKKRFVEEGVWLRPFRDIIYLTPAFTISDDELDKLTGTIEKVLTQWSEL</sequence>
<feature type="binding site" evidence="9">
    <location>
        <position position="303"/>
    </location>
    <ligand>
        <name>substrate</name>
    </ligand>
</feature>
<feature type="binding site" evidence="9">
    <location>
        <position position="146"/>
    </location>
    <ligand>
        <name>substrate</name>
    </ligand>
</feature>
<dbReference type="UniPathway" id="UPA00078">
    <property type="reaction ID" value="UER00160"/>
</dbReference>
<keyword evidence="6 9" id="KW-0093">Biotin biosynthesis</keyword>
<feature type="binding site" evidence="9">
    <location>
        <begin position="113"/>
        <end position="114"/>
    </location>
    <ligand>
        <name>pyridoxal 5'-phosphate</name>
        <dbReference type="ChEBI" id="CHEBI:597326"/>
    </ligand>
</feature>
<dbReference type="PANTHER" id="PTHR42684:SF17">
    <property type="entry name" value="ADENOSYLMETHIONINE-8-AMINO-7-OXONONANOATE AMINOTRANSFERASE"/>
    <property type="match status" value="1"/>
</dbReference>
<dbReference type="PANTHER" id="PTHR42684">
    <property type="entry name" value="ADENOSYLMETHIONINE-8-AMINO-7-OXONONANOATE AMINOTRANSFERASE"/>
    <property type="match status" value="1"/>
</dbReference>
<dbReference type="NCBIfam" id="TIGR00508">
    <property type="entry name" value="bioA"/>
    <property type="match status" value="1"/>
</dbReference>
<dbReference type="InterPro" id="IPR015422">
    <property type="entry name" value="PyrdxlP-dep_Trfase_small"/>
</dbReference>
<dbReference type="Pfam" id="PF00202">
    <property type="entry name" value="Aminotran_3"/>
    <property type="match status" value="1"/>
</dbReference>
<dbReference type="PROSITE" id="PS00600">
    <property type="entry name" value="AA_TRANSFER_CLASS_3"/>
    <property type="match status" value="1"/>
</dbReference>
<evidence type="ECO:0000256" key="2">
    <source>
        <dbReference type="ARBA" id="ARBA00005063"/>
    </source>
</evidence>
<keyword evidence="9" id="KW-0963">Cytoplasm</keyword>
<dbReference type="STRING" id="1867952.MTBPR1_50070"/>
<keyword evidence="3 9" id="KW-0032">Aminotransferase</keyword>
<evidence type="ECO:0000256" key="7">
    <source>
        <dbReference type="ARBA" id="ARBA00022898"/>
    </source>
</evidence>
<dbReference type="Gene3D" id="3.90.1150.10">
    <property type="entry name" value="Aspartate Aminotransferase, domain 1"/>
    <property type="match status" value="1"/>
</dbReference>
<feature type="binding site" evidence="9">
    <location>
        <position position="240"/>
    </location>
    <ligand>
        <name>pyridoxal 5'-phosphate</name>
        <dbReference type="ChEBI" id="CHEBI:597326"/>
    </ligand>
</feature>
<dbReference type="InterPro" id="IPR049704">
    <property type="entry name" value="Aminotrans_3_PPA_site"/>
</dbReference>
<feature type="binding site" evidence="9">
    <location>
        <position position="269"/>
    </location>
    <ligand>
        <name>substrate</name>
    </ligand>
</feature>
<protein>
    <recommendedName>
        <fullName evidence="9">Adenosylmethionine-8-amino-7-oxononanoate aminotransferase</fullName>
        <ecNumber evidence="9">2.6.1.62</ecNumber>
    </recommendedName>
    <alternativeName>
        <fullName evidence="9">7,8-diamino-pelargonic acid aminotransferase</fullName>
        <shortName evidence="9">DAPA AT</shortName>
        <shortName evidence="9">DAPA aminotransferase</shortName>
    </alternativeName>
    <alternativeName>
        <fullName evidence="9">7,8-diaminononanoate synthase</fullName>
        <shortName evidence="9">DANS</shortName>
    </alternativeName>
    <alternativeName>
        <fullName evidence="9">Diaminopelargonic acid synthase</fullName>
    </alternativeName>
</protein>
<dbReference type="CDD" id="cd00610">
    <property type="entry name" value="OAT_like"/>
    <property type="match status" value="1"/>
</dbReference>
<dbReference type="GO" id="GO:0009102">
    <property type="term" value="P:biotin biosynthetic process"/>
    <property type="evidence" value="ECO:0007669"/>
    <property type="project" value="UniProtKB-UniRule"/>
</dbReference>
<evidence type="ECO:0000313" key="11">
    <source>
        <dbReference type="Proteomes" id="UP000231658"/>
    </source>
</evidence>
<dbReference type="Gene3D" id="3.40.640.10">
    <property type="entry name" value="Type I PLP-dependent aspartate aminotransferase-like (Major domain)"/>
    <property type="match status" value="1"/>
</dbReference>
<dbReference type="NCBIfam" id="NF004624">
    <property type="entry name" value="PRK05964.1"/>
    <property type="match status" value="1"/>
</dbReference>
<accession>A0A1C3RJ79</accession>
<dbReference type="HAMAP" id="MF_00834">
    <property type="entry name" value="BioA"/>
    <property type="match status" value="1"/>
</dbReference>
<dbReference type="InterPro" id="IPR015421">
    <property type="entry name" value="PyrdxlP-dep_Trfase_major"/>
</dbReference>
<comment type="subunit">
    <text evidence="9">Homodimer.</text>
</comment>
<evidence type="ECO:0000256" key="4">
    <source>
        <dbReference type="ARBA" id="ARBA00022679"/>
    </source>
</evidence>
<evidence type="ECO:0000256" key="3">
    <source>
        <dbReference type="ARBA" id="ARBA00022576"/>
    </source>
</evidence>
<keyword evidence="4 9" id="KW-0808">Transferase</keyword>
<feature type="binding site" evidence="9">
    <location>
        <position position="53"/>
    </location>
    <ligand>
        <name>substrate</name>
    </ligand>
</feature>
<name>A0A1C3RJ79_9PROT</name>
<dbReference type="AlphaFoldDB" id="A0A1C3RJ79"/>
<comment type="catalytic activity">
    <reaction evidence="8 9">
        <text>(8S)-8-amino-7-oxononanoate + S-adenosyl-L-methionine = S-adenosyl-4-methylsulfanyl-2-oxobutanoate + (7R,8S)-7,8-diammoniononanoate</text>
        <dbReference type="Rhea" id="RHEA:16861"/>
        <dbReference type="ChEBI" id="CHEBI:16490"/>
        <dbReference type="ChEBI" id="CHEBI:59789"/>
        <dbReference type="ChEBI" id="CHEBI:149468"/>
        <dbReference type="ChEBI" id="CHEBI:149469"/>
        <dbReference type="EC" id="2.6.1.62"/>
    </reaction>
</comment>
<dbReference type="EMBL" id="FLYE01000044">
    <property type="protein sequence ID" value="SCA57314.1"/>
    <property type="molecule type" value="Genomic_DNA"/>
</dbReference>
<dbReference type="OrthoDB" id="5288905at2"/>
<dbReference type="Proteomes" id="UP000231658">
    <property type="component" value="Unassembled WGS sequence"/>
</dbReference>
<feature type="modified residue" description="N6-(pyridoxal phosphate)lysine" evidence="9">
    <location>
        <position position="269"/>
    </location>
</feature>
<gene>
    <name evidence="9 10" type="primary">bioA</name>
    <name evidence="10" type="ORF">MTBPR1_50070</name>
</gene>
<comment type="subcellular location">
    <subcellularLocation>
        <location evidence="9">Cytoplasm</location>
    </subcellularLocation>
</comment>
<dbReference type="InterPro" id="IPR005815">
    <property type="entry name" value="BioA"/>
</dbReference>
<comment type="function">
    <text evidence="9">Catalyzes the transfer of the alpha-amino group from S-adenosyl-L-methionine (SAM) to 7-keto-8-aminopelargonic acid (KAPA) to form 7,8-diaminopelargonic acid (DAPA). It is the only aminotransferase known to utilize SAM as an amino donor.</text>
</comment>
<keyword evidence="11" id="KW-1185">Reference proteome</keyword>
<feature type="binding site" evidence="9">
    <location>
        <position position="387"/>
    </location>
    <ligand>
        <name>substrate</name>
    </ligand>
</feature>
<evidence type="ECO:0000256" key="5">
    <source>
        <dbReference type="ARBA" id="ARBA00022691"/>
    </source>
</evidence>
<evidence type="ECO:0000256" key="8">
    <source>
        <dbReference type="ARBA" id="ARBA00048449"/>
    </source>
</evidence>
<dbReference type="InterPro" id="IPR015424">
    <property type="entry name" value="PyrdxlP-dep_Trfase"/>
</dbReference>
<keyword evidence="7 9" id="KW-0663">Pyridoxal phosphate</keyword>
<evidence type="ECO:0000256" key="6">
    <source>
        <dbReference type="ARBA" id="ARBA00022756"/>
    </source>
</evidence>
<dbReference type="EC" id="2.6.1.62" evidence="9"/>
<comment type="similarity">
    <text evidence="9">Belongs to the class-III pyridoxal-phosphate-dependent aminotransferase family. BioA subfamily.</text>
</comment>
<reference evidence="10 11" key="1">
    <citation type="submission" date="2016-07" db="EMBL/GenBank/DDBJ databases">
        <authorList>
            <person name="Lefevre C.T."/>
        </authorList>
    </citation>
    <scope>NUCLEOTIDE SEQUENCE [LARGE SCALE GENOMIC DNA]</scope>
    <source>
        <strain evidence="10">PR1</strain>
    </source>
</reference>
<comment type="cofactor">
    <cofactor evidence="1 9">
        <name>pyridoxal 5'-phosphate</name>
        <dbReference type="ChEBI" id="CHEBI:597326"/>
    </cofactor>
</comment>
<keyword evidence="5 9" id="KW-0949">S-adenosyl-L-methionine</keyword>
<dbReference type="PIRSF" id="PIRSF000521">
    <property type="entry name" value="Transaminase_4ab_Lys_Orn"/>
    <property type="match status" value="1"/>
</dbReference>